<evidence type="ECO:0000313" key="2">
    <source>
        <dbReference type="Proteomes" id="UP000231419"/>
    </source>
</evidence>
<gene>
    <name evidence="1" type="ORF">SEA_TRINA_14</name>
</gene>
<reference evidence="2" key="1">
    <citation type="submission" date="2017-08" db="EMBL/GenBank/DDBJ databases">
        <authorList>
            <person name="de Groot N.N."/>
        </authorList>
    </citation>
    <scope>NUCLEOTIDE SEQUENCE [LARGE SCALE GENOMIC DNA]</scope>
</reference>
<protein>
    <submittedName>
        <fullName evidence="1">Uncharacterized protein</fullName>
    </submittedName>
</protein>
<dbReference type="Proteomes" id="UP000231419">
    <property type="component" value="Segment"/>
</dbReference>
<proteinExistence type="predicted"/>
<sequence>MPPNMDFYEEDYPTPGYRSEQPFAVNWSYESGDYDESDRGGTN</sequence>
<evidence type="ECO:0000313" key="1">
    <source>
        <dbReference type="EMBL" id="ASZ74832.1"/>
    </source>
</evidence>
<accession>A0A2D1A1W7</accession>
<dbReference type="EMBL" id="MF668286">
    <property type="protein sequence ID" value="ASZ74832.1"/>
    <property type="molecule type" value="Genomic_DNA"/>
</dbReference>
<name>A0A2D1A1W7_9CAUD</name>
<keyword evidence="2" id="KW-1185">Reference proteome</keyword>
<organism evidence="1 2">
    <name type="scientific">Rhodococcus phage Trina</name>
    <dbReference type="NCBI Taxonomy" id="2027905"/>
    <lineage>
        <taxon>Viruses</taxon>
        <taxon>Duplodnaviria</taxon>
        <taxon>Heunggongvirae</taxon>
        <taxon>Uroviricota</taxon>
        <taxon>Caudoviricetes</taxon>
        <taxon>Trinavirus</taxon>
        <taxon>Trinavirus trina</taxon>
    </lineage>
</organism>